<dbReference type="AlphaFoldDB" id="A0A371FBB3"/>
<name>A0A371FBB3_MUCPR</name>
<dbReference type="OrthoDB" id="1734538at2759"/>
<evidence type="ECO:0000313" key="2">
    <source>
        <dbReference type="Proteomes" id="UP000257109"/>
    </source>
</evidence>
<dbReference type="PANTHER" id="PTHR33067:SF9">
    <property type="entry name" value="RNA-DIRECTED DNA POLYMERASE"/>
    <property type="match status" value="1"/>
</dbReference>
<sequence length="199" mass="22448">MPTSIYKSLKFGDLEPTRLTIQLANRSVVQPLGVLEDVLVQDETSEKGSTLILQRLFLMTARTKIDVHVGTLSIEFGDHLVQFNIFEVIKHPTEDHSLFGIDLIDELIEEHLQLNANSDDTLDFARDTNIFDCLGSVTAKANCNELREVRDLSNSKDGITDLVDLGPEEELLDLLDQVCKHEDPEHSNNVRVQVVRIEK</sequence>
<dbReference type="PANTHER" id="PTHR33067">
    <property type="entry name" value="RNA-DIRECTED DNA POLYMERASE-RELATED"/>
    <property type="match status" value="1"/>
</dbReference>
<dbReference type="Proteomes" id="UP000257109">
    <property type="component" value="Unassembled WGS sequence"/>
</dbReference>
<proteinExistence type="predicted"/>
<protein>
    <submittedName>
        <fullName evidence="1">Uncharacterized protein</fullName>
    </submittedName>
</protein>
<gene>
    <name evidence="1" type="ORF">CR513_44528</name>
</gene>
<evidence type="ECO:0000313" key="1">
    <source>
        <dbReference type="EMBL" id="RDX75576.1"/>
    </source>
</evidence>
<feature type="non-terminal residue" evidence="1">
    <location>
        <position position="1"/>
    </location>
</feature>
<reference evidence="1" key="1">
    <citation type="submission" date="2018-05" db="EMBL/GenBank/DDBJ databases">
        <title>Draft genome of Mucuna pruriens seed.</title>
        <authorList>
            <person name="Nnadi N.E."/>
            <person name="Vos R."/>
            <person name="Hasami M.H."/>
            <person name="Devisetty U.K."/>
            <person name="Aguiy J.C."/>
        </authorList>
    </citation>
    <scope>NUCLEOTIDE SEQUENCE [LARGE SCALE GENOMIC DNA]</scope>
    <source>
        <strain evidence="1">JCA_2017</strain>
    </source>
</reference>
<dbReference type="EMBL" id="QJKJ01009790">
    <property type="protein sequence ID" value="RDX75576.1"/>
    <property type="molecule type" value="Genomic_DNA"/>
</dbReference>
<keyword evidence="2" id="KW-1185">Reference proteome</keyword>
<comment type="caution">
    <text evidence="1">The sequence shown here is derived from an EMBL/GenBank/DDBJ whole genome shotgun (WGS) entry which is preliminary data.</text>
</comment>
<accession>A0A371FBB3</accession>
<organism evidence="1 2">
    <name type="scientific">Mucuna pruriens</name>
    <name type="common">Velvet bean</name>
    <name type="synonym">Dolichos pruriens</name>
    <dbReference type="NCBI Taxonomy" id="157652"/>
    <lineage>
        <taxon>Eukaryota</taxon>
        <taxon>Viridiplantae</taxon>
        <taxon>Streptophyta</taxon>
        <taxon>Embryophyta</taxon>
        <taxon>Tracheophyta</taxon>
        <taxon>Spermatophyta</taxon>
        <taxon>Magnoliopsida</taxon>
        <taxon>eudicotyledons</taxon>
        <taxon>Gunneridae</taxon>
        <taxon>Pentapetalae</taxon>
        <taxon>rosids</taxon>
        <taxon>fabids</taxon>
        <taxon>Fabales</taxon>
        <taxon>Fabaceae</taxon>
        <taxon>Papilionoideae</taxon>
        <taxon>50 kb inversion clade</taxon>
        <taxon>NPAAA clade</taxon>
        <taxon>indigoferoid/millettioid clade</taxon>
        <taxon>Phaseoleae</taxon>
        <taxon>Mucuna</taxon>
    </lineage>
</organism>